<name>A0A2I1GAT4_9GLOM</name>
<accession>A0A2I1GAT4</accession>
<feature type="compositionally biased region" description="Basic and acidic residues" evidence="1">
    <location>
        <begin position="70"/>
        <end position="82"/>
    </location>
</feature>
<gene>
    <name evidence="2" type="ORF">RhiirA4_457806</name>
</gene>
<protein>
    <submittedName>
        <fullName evidence="2">Uncharacterized protein</fullName>
    </submittedName>
</protein>
<sequence length="187" mass="21683">MVSLLVFNFGKLGNEMGKVSNASFFFVYASGVLISGNEELKGLFGVFNLEKRNDKQLGERGKEKRKGKEKTKGEGERENESGRLKLRGKVKMKGKGENEKEHFKDLSFWAPRMDKIQIFRRFGLEQTEINKTFEGSSTLGSLDELNSTFRRFDCSLELWNSTFRRFFDLDKRNSAFRRFDGPWTYGI</sequence>
<dbReference type="Proteomes" id="UP000234323">
    <property type="component" value="Unassembled WGS sequence"/>
</dbReference>
<feature type="region of interest" description="Disordered" evidence="1">
    <location>
        <begin position="56"/>
        <end position="82"/>
    </location>
</feature>
<dbReference type="AlphaFoldDB" id="A0A2I1GAT4"/>
<evidence type="ECO:0000313" key="3">
    <source>
        <dbReference type="Proteomes" id="UP000234323"/>
    </source>
</evidence>
<reference evidence="2 3" key="1">
    <citation type="submission" date="2015-10" db="EMBL/GenBank/DDBJ databases">
        <title>Genome analyses suggest a sexual origin of heterokaryosis in a supposedly ancient asexual fungus.</title>
        <authorList>
            <person name="Ropars J."/>
            <person name="Sedzielewska K."/>
            <person name="Noel J."/>
            <person name="Charron P."/>
            <person name="Farinelli L."/>
            <person name="Marton T."/>
            <person name="Kruger M."/>
            <person name="Pelin A."/>
            <person name="Brachmann A."/>
            <person name="Corradi N."/>
        </authorList>
    </citation>
    <scope>NUCLEOTIDE SEQUENCE [LARGE SCALE GENOMIC DNA]</scope>
    <source>
        <strain evidence="2 3">A4</strain>
    </source>
</reference>
<evidence type="ECO:0000313" key="2">
    <source>
        <dbReference type="EMBL" id="PKY43740.1"/>
    </source>
</evidence>
<keyword evidence="3" id="KW-1185">Reference proteome</keyword>
<proteinExistence type="predicted"/>
<evidence type="ECO:0000256" key="1">
    <source>
        <dbReference type="SAM" id="MobiDB-lite"/>
    </source>
</evidence>
<dbReference type="EMBL" id="LLXI01000274">
    <property type="protein sequence ID" value="PKY43740.1"/>
    <property type="molecule type" value="Genomic_DNA"/>
</dbReference>
<organism evidence="2 3">
    <name type="scientific">Rhizophagus irregularis</name>
    <dbReference type="NCBI Taxonomy" id="588596"/>
    <lineage>
        <taxon>Eukaryota</taxon>
        <taxon>Fungi</taxon>
        <taxon>Fungi incertae sedis</taxon>
        <taxon>Mucoromycota</taxon>
        <taxon>Glomeromycotina</taxon>
        <taxon>Glomeromycetes</taxon>
        <taxon>Glomerales</taxon>
        <taxon>Glomeraceae</taxon>
        <taxon>Rhizophagus</taxon>
    </lineage>
</organism>
<comment type="caution">
    <text evidence="2">The sequence shown here is derived from an EMBL/GenBank/DDBJ whole genome shotgun (WGS) entry which is preliminary data.</text>
</comment>